<dbReference type="InterPro" id="IPR053927">
    <property type="entry name" value="FlgK_helical"/>
</dbReference>
<evidence type="ECO:0000259" key="10">
    <source>
        <dbReference type="Pfam" id="PF22638"/>
    </source>
</evidence>
<dbReference type="GO" id="GO:0005198">
    <property type="term" value="F:structural molecule activity"/>
    <property type="evidence" value="ECO:0007669"/>
    <property type="project" value="InterPro"/>
</dbReference>
<name>A0A419T4M2_9FIRM</name>
<keyword evidence="7" id="KW-0175">Coiled coil</keyword>
<dbReference type="OrthoDB" id="9802553at2"/>
<comment type="caution">
    <text evidence="11">The sequence shown here is derived from an EMBL/GenBank/DDBJ whole genome shotgun (WGS) entry which is preliminary data.</text>
</comment>
<evidence type="ECO:0000256" key="3">
    <source>
        <dbReference type="ARBA" id="ARBA00009677"/>
    </source>
</evidence>
<accession>A0A419T4M2</accession>
<dbReference type="GO" id="GO:0005576">
    <property type="term" value="C:extracellular region"/>
    <property type="evidence" value="ECO:0007669"/>
    <property type="project" value="UniProtKB-SubCell"/>
</dbReference>
<dbReference type="RefSeq" id="WP_120168789.1">
    <property type="nucleotide sequence ID" value="NZ_MCIB01000012.1"/>
</dbReference>
<feature type="domain" description="Flagellar basal body rod protein N-terminal" evidence="8">
    <location>
        <begin position="7"/>
        <end position="36"/>
    </location>
</feature>
<dbReference type="InterPro" id="IPR002371">
    <property type="entry name" value="FlgK"/>
</dbReference>
<evidence type="ECO:0000256" key="1">
    <source>
        <dbReference type="ARBA" id="ARBA00004365"/>
    </source>
</evidence>
<comment type="similarity">
    <text evidence="3">Belongs to the flagella basal body rod proteins family.</text>
</comment>
<feature type="coiled-coil region" evidence="7">
    <location>
        <begin position="167"/>
        <end position="194"/>
    </location>
</feature>
<evidence type="ECO:0000256" key="5">
    <source>
        <dbReference type="ARBA" id="ARBA00022525"/>
    </source>
</evidence>
<protein>
    <recommendedName>
        <fullName evidence="4">Flagellar hook-associated protein 1</fullName>
    </recommendedName>
</protein>
<keyword evidence="12" id="KW-1185">Reference proteome</keyword>
<dbReference type="InterPro" id="IPR001444">
    <property type="entry name" value="Flag_bb_rod_N"/>
</dbReference>
<proteinExistence type="inferred from homology"/>
<dbReference type="SUPFAM" id="SSF64518">
    <property type="entry name" value="Phase 1 flagellin"/>
    <property type="match status" value="1"/>
</dbReference>
<dbReference type="Pfam" id="PF22638">
    <property type="entry name" value="FlgK_D1"/>
    <property type="match status" value="1"/>
</dbReference>
<dbReference type="PANTHER" id="PTHR30033:SF1">
    <property type="entry name" value="FLAGELLAR HOOK-ASSOCIATED PROTEIN 1"/>
    <property type="match status" value="1"/>
</dbReference>
<feature type="domain" description="Flagellar basal-body/hook protein C-terminal" evidence="9">
    <location>
        <begin position="578"/>
        <end position="616"/>
    </location>
</feature>
<evidence type="ECO:0000259" key="8">
    <source>
        <dbReference type="Pfam" id="PF00460"/>
    </source>
</evidence>
<keyword evidence="11" id="KW-0282">Flagellum</keyword>
<dbReference type="GO" id="GO:0044780">
    <property type="term" value="P:bacterial-type flagellum assembly"/>
    <property type="evidence" value="ECO:0007669"/>
    <property type="project" value="InterPro"/>
</dbReference>
<dbReference type="AlphaFoldDB" id="A0A419T4M2"/>
<dbReference type="InterPro" id="IPR010930">
    <property type="entry name" value="Flg_bb/hook_C_dom"/>
</dbReference>
<evidence type="ECO:0000313" key="12">
    <source>
        <dbReference type="Proteomes" id="UP000284177"/>
    </source>
</evidence>
<evidence type="ECO:0000259" key="9">
    <source>
        <dbReference type="Pfam" id="PF06429"/>
    </source>
</evidence>
<keyword evidence="6" id="KW-0975">Bacterial flagellum</keyword>
<keyword evidence="11" id="KW-0966">Cell projection</keyword>
<evidence type="ECO:0000256" key="6">
    <source>
        <dbReference type="ARBA" id="ARBA00023143"/>
    </source>
</evidence>
<dbReference type="EMBL" id="MCIB01000012">
    <property type="protein sequence ID" value="RKD32328.1"/>
    <property type="molecule type" value="Genomic_DNA"/>
</dbReference>
<feature type="domain" description="Flagellar hook-associated protein FlgK helical" evidence="10">
    <location>
        <begin position="97"/>
        <end position="277"/>
    </location>
</feature>
<dbReference type="Pfam" id="PF06429">
    <property type="entry name" value="Flg_bbr_C"/>
    <property type="match status" value="1"/>
</dbReference>
<reference evidence="11 12" key="1">
    <citation type="submission" date="2016-08" db="EMBL/GenBank/DDBJ databases">
        <title>Novel Firmicutes and Novel Genomes.</title>
        <authorList>
            <person name="Poppleton D.I."/>
            <person name="Gribaldo S."/>
        </authorList>
    </citation>
    <scope>NUCLEOTIDE SEQUENCE [LARGE SCALE GENOMIC DNA]</scope>
    <source>
        <strain evidence="11 12">CTT3</strain>
    </source>
</reference>
<dbReference type="NCBIfam" id="TIGR02492">
    <property type="entry name" value="flgK_ends"/>
    <property type="match status" value="1"/>
</dbReference>
<dbReference type="GO" id="GO:0009424">
    <property type="term" value="C:bacterial-type flagellum hook"/>
    <property type="evidence" value="ECO:0007669"/>
    <property type="project" value="InterPro"/>
</dbReference>
<evidence type="ECO:0000256" key="7">
    <source>
        <dbReference type="SAM" id="Coils"/>
    </source>
</evidence>
<dbReference type="Proteomes" id="UP000284177">
    <property type="component" value="Unassembled WGS sequence"/>
</dbReference>
<evidence type="ECO:0000256" key="4">
    <source>
        <dbReference type="ARBA" id="ARBA00016244"/>
    </source>
</evidence>
<dbReference type="PANTHER" id="PTHR30033">
    <property type="entry name" value="FLAGELLAR HOOK-ASSOCIATED PROTEIN 1"/>
    <property type="match status" value="1"/>
</dbReference>
<dbReference type="Pfam" id="PF00460">
    <property type="entry name" value="Flg_bb_rod"/>
    <property type="match status" value="1"/>
</dbReference>
<comment type="subcellular location">
    <subcellularLocation>
        <location evidence="1">Bacterial flagellum</location>
    </subcellularLocation>
    <subcellularLocation>
        <location evidence="2">Secreted</location>
    </subcellularLocation>
</comment>
<keyword evidence="5" id="KW-0964">Secreted</keyword>
<organism evidence="11 12">
    <name type="scientific">Thermohalobacter berrensis</name>
    <dbReference type="NCBI Taxonomy" id="99594"/>
    <lineage>
        <taxon>Bacteria</taxon>
        <taxon>Bacillati</taxon>
        <taxon>Bacillota</taxon>
        <taxon>Tissierellia</taxon>
        <taxon>Tissierellales</taxon>
        <taxon>Thermohalobacteraceae</taxon>
        <taxon>Thermohalobacter</taxon>
    </lineage>
</organism>
<dbReference type="PRINTS" id="PR01005">
    <property type="entry name" value="FLGHOOKAP1"/>
</dbReference>
<sequence length="623" mass="69898">MNIFTGLSTAISGLYTNKKSLDVTAHNISNVNTPNYVRQQVIHSSADYSQLPNSKFKLGTGVSIQEIRQLRNEFLDFKYRLESEKQGYWSAKNSVFEEVQGILNEISDTGLQKVMDKFWNAWEELAKAPDNLTIRGLLRERAVSFVDTVNHLGEQLNKFQEKLNIEIQNKVTEINDIAKKIAKLNDNIVIAEARGTNPNDYRDTRNSLLDRLSQLVSMEYVEEKTGAVNVSIGGKHLVNREKYYEIGIANRDIYWKNSDEKVKLNGGELLGLMDARGSGQRTDGNVSDKVDVVFAYTGAAPAVIDDYKTDIESRLVHNPDYYQIADTDISDIIDYIDSLSLEDNTHKKVILFDNNSSGIASETQMEEYIEEFNKRGVSVTVISDPDNKYDASGQQGWTDLTEGTGGSFFDINNISDSQFAEELSQETTNTLSRHMGTVNNFLKIIPSIKQKLNTFVNTIARNINYIHRQGIALDGDTGIDFFLNTNPNEPIQMGNITLNPDLGILNKISVSKNGDRGNGEIAKEIADLRDSYLFGNITTDDYYRDIVSDIGVAGNEAATMEESQEILISQIENKRESISAVSLDEEMSNMIKYQHSYVANTRVVNAIDEMLDNIINKLGRVGR</sequence>
<evidence type="ECO:0000256" key="2">
    <source>
        <dbReference type="ARBA" id="ARBA00004613"/>
    </source>
</evidence>
<gene>
    <name evidence="11" type="ORF">BET03_03195</name>
</gene>
<keyword evidence="11" id="KW-0969">Cilium</keyword>
<evidence type="ECO:0000313" key="11">
    <source>
        <dbReference type="EMBL" id="RKD32328.1"/>
    </source>
</evidence>